<evidence type="ECO:0000256" key="7">
    <source>
        <dbReference type="SAM" id="MobiDB-lite"/>
    </source>
</evidence>
<dbReference type="SUPFAM" id="SSF103506">
    <property type="entry name" value="Mitochondrial carrier"/>
    <property type="match status" value="1"/>
</dbReference>
<comment type="subcellular location">
    <subcellularLocation>
        <location evidence="1">Membrane</location>
        <topology evidence="1">Multi-pass membrane protein</topology>
    </subcellularLocation>
</comment>
<organism evidence="8 9">
    <name type="scientific">Smittium culicis</name>
    <dbReference type="NCBI Taxonomy" id="133412"/>
    <lineage>
        <taxon>Eukaryota</taxon>
        <taxon>Fungi</taxon>
        <taxon>Fungi incertae sedis</taxon>
        <taxon>Zoopagomycota</taxon>
        <taxon>Kickxellomycotina</taxon>
        <taxon>Harpellomycetes</taxon>
        <taxon>Harpellales</taxon>
        <taxon>Legeriomycetaceae</taxon>
        <taxon>Smittium</taxon>
    </lineage>
</organism>
<dbReference type="Proteomes" id="UP000187429">
    <property type="component" value="Unassembled WGS sequence"/>
</dbReference>
<keyword evidence="9" id="KW-1185">Reference proteome</keyword>
<evidence type="ECO:0000256" key="1">
    <source>
        <dbReference type="ARBA" id="ARBA00004141"/>
    </source>
</evidence>
<keyword evidence="2 5" id="KW-0812">Transmembrane</keyword>
<accession>A0A1R1YPK4</accession>
<keyword evidence="4 5" id="KW-0472">Membrane</keyword>
<keyword evidence="6" id="KW-0813">Transport</keyword>
<comment type="caution">
    <text evidence="8">The sequence shown here is derived from an EMBL/GenBank/DDBJ whole genome shotgun (WGS) entry which is preliminary data.</text>
</comment>
<dbReference type="Gene3D" id="1.50.40.10">
    <property type="entry name" value="Mitochondrial carrier domain"/>
    <property type="match status" value="1"/>
</dbReference>
<evidence type="ECO:0000256" key="2">
    <source>
        <dbReference type="ARBA" id="ARBA00022692"/>
    </source>
</evidence>
<dbReference type="OrthoDB" id="10266426at2759"/>
<dbReference type="AlphaFoldDB" id="A0A1R1YPK4"/>
<name>A0A1R1YPK4_9FUNG</name>
<evidence type="ECO:0000256" key="5">
    <source>
        <dbReference type="PROSITE-ProRule" id="PRU00282"/>
    </source>
</evidence>
<dbReference type="PROSITE" id="PS50920">
    <property type="entry name" value="SOLCAR"/>
    <property type="match status" value="1"/>
</dbReference>
<reference evidence="9" key="1">
    <citation type="submission" date="2017-01" db="EMBL/GenBank/DDBJ databases">
        <authorList>
            <person name="Wang Y."/>
            <person name="White M."/>
            <person name="Kvist S."/>
            <person name="Moncalvo J.-M."/>
        </authorList>
    </citation>
    <scope>NUCLEOTIDE SEQUENCE [LARGE SCALE GENOMIC DNA]</scope>
    <source>
        <strain evidence="9">ID-206-W2</strain>
    </source>
</reference>
<dbReference type="GO" id="GO:0016020">
    <property type="term" value="C:membrane"/>
    <property type="evidence" value="ECO:0007669"/>
    <property type="project" value="UniProtKB-SubCell"/>
</dbReference>
<gene>
    <name evidence="8" type="ORF">AYI69_g1685</name>
</gene>
<dbReference type="EMBL" id="LSSM01000464">
    <property type="protein sequence ID" value="OMJ28831.1"/>
    <property type="molecule type" value="Genomic_DNA"/>
</dbReference>
<feature type="compositionally biased region" description="Polar residues" evidence="7">
    <location>
        <begin position="134"/>
        <end position="154"/>
    </location>
</feature>
<dbReference type="InterPro" id="IPR023395">
    <property type="entry name" value="MCP_dom_sf"/>
</dbReference>
<evidence type="ECO:0000313" key="9">
    <source>
        <dbReference type="Proteomes" id="UP000187429"/>
    </source>
</evidence>
<evidence type="ECO:0000256" key="3">
    <source>
        <dbReference type="ARBA" id="ARBA00022989"/>
    </source>
</evidence>
<feature type="region of interest" description="Disordered" evidence="7">
    <location>
        <begin position="134"/>
        <end position="158"/>
    </location>
</feature>
<keyword evidence="3" id="KW-1133">Transmembrane helix</keyword>
<evidence type="ECO:0000256" key="6">
    <source>
        <dbReference type="RuleBase" id="RU000488"/>
    </source>
</evidence>
<comment type="similarity">
    <text evidence="6">Belongs to the mitochondrial carrier (TC 2.A.29) family.</text>
</comment>
<dbReference type="InterPro" id="IPR018108">
    <property type="entry name" value="MCP_transmembrane"/>
</dbReference>
<feature type="repeat" description="Solcar" evidence="5">
    <location>
        <begin position="165"/>
        <end position="220"/>
    </location>
</feature>
<evidence type="ECO:0000313" key="8">
    <source>
        <dbReference type="EMBL" id="OMJ28831.1"/>
    </source>
</evidence>
<sequence>MDSNDRVSTINLPANHSPYISSKPDAYDFLQPSKPIKYNSSTSSNQQTQSPILNFTGNSPSIDYNSITKTSYSNCVQDSAFFLKNSLSYNSIVLFRKSLLKTAYCGSNNYTNLSNLNDIPIKDSSERENVRKFTNSTPPFNNENNTHINGNSIGESKDPSKNLSISQWKISLAGMGAGCISSIVTCPLDVVKTRLQYQAMLKDKGMALYKGTMGNTLLPF</sequence>
<proteinExistence type="inferred from homology"/>
<protein>
    <submittedName>
        <fullName evidence="8">Uncharacterized protein</fullName>
    </submittedName>
</protein>
<evidence type="ECO:0000256" key="4">
    <source>
        <dbReference type="ARBA" id="ARBA00023136"/>
    </source>
</evidence>
<dbReference type="Pfam" id="PF00153">
    <property type="entry name" value="Mito_carr"/>
    <property type="match status" value="1"/>
</dbReference>